<name>A0A7Y9XEU0_9ACTN</name>
<dbReference type="RefSeq" id="WP_273474172.1">
    <property type="nucleotide sequence ID" value="NZ_JACCHL010000001.1"/>
</dbReference>
<dbReference type="Proteomes" id="UP000584931">
    <property type="component" value="Unassembled WGS sequence"/>
</dbReference>
<evidence type="ECO:0008006" key="3">
    <source>
        <dbReference type="Google" id="ProtNLM"/>
    </source>
</evidence>
<gene>
    <name evidence="1" type="ORF">HNR06_002649</name>
</gene>
<dbReference type="EMBL" id="JACCHL010000001">
    <property type="protein sequence ID" value="NYH53060.1"/>
    <property type="molecule type" value="Genomic_DNA"/>
</dbReference>
<proteinExistence type="predicted"/>
<organism evidence="1 2">
    <name type="scientific">Nocardiopsis sinuspersici</name>
    <dbReference type="NCBI Taxonomy" id="501010"/>
    <lineage>
        <taxon>Bacteria</taxon>
        <taxon>Bacillati</taxon>
        <taxon>Actinomycetota</taxon>
        <taxon>Actinomycetes</taxon>
        <taxon>Streptosporangiales</taxon>
        <taxon>Nocardiopsidaceae</taxon>
        <taxon>Nocardiopsis</taxon>
    </lineage>
</organism>
<reference evidence="1 2" key="1">
    <citation type="submission" date="2020-07" db="EMBL/GenBank/DDBJ databases">
        <title>Sequencing the genomes of 1000 actinobacteria strains.</title>
        <authorList>
            <person name="Klenk H.-P."/>
        </authorList>
    </citation>
    <scope>NUCLEOTIDE SEQUENCE [LARGE SCALE GENOMIC DNA]</scope>
    <source>
        <strain evidence="1 2">DSM 45278</strain>
    </source>
</reference>
<evidence type="ECO:0000313" key="1">
    <source>
        <dbReference type="EMBL" id="NYH53060.1"/>
    </source>
</evidence>
<accession>A0A7Y9XEU0</accession>
<comment type="caution">
    <text evidence="1">The sequence shown here is derived from an EMBL/GenBank/DDBJ whole genome shotgun (WGS) entry which is preliminary data.</text>
</comment>
<protein>
    <recommendedName>
        <fullName evidence="3">Serine/threonine protein kinase</fullName>
    </recommendedName>
</protein>
<dbReference type="AlphaFoldDB" id="A0A7Y9XEU0"/>
<evidence type="ECO:0000313" key="2">
    <source>
        <dbReference type="Proteomes" id="UP000584931"/>
    </source>
</evidence>
<sequence length="42" mass="4325">MPTASFTVVLPTTVTGLDPGDPVRIGPYRLLKRLGAGGMGLV</sequence>